<evidence type="ECO:0000256" key="4">
    <source>
        <dbReference type="ARBA" id="ARBA00022832"/>
    </source>
</evidence>
<keyword evidence="4" id="KW-0443">Lipid metabolism</keyword>
<dbReference type="GO" id="GO:0030182">
    <property type="term" value="P:neuron differentiation"/>
    <property type="evidence" value="ECO:0007669"/>
    <property type="project" value="TreeGrafter"/>
</dbReference>
<evidence type="ECO:0000256" key="6">
    <source>
        <dbReference type="ARBA" id="ARBA00026121"/>
    </source>
</evidence>
<dbReference type="GO" id="GO:0035336">
    <property type="term" value="P:long-chain fatty-acyl-CoA metabolic process"/>
    <property type="evidence" value="ECO:0007669"/>
    <property type="project" value="TreeGrafter"/>
</dbReference>
<evidence type="ECO:0000256" key="7">
    <source>
        <dbReference type="ARBA" id="ARBA00036813"/>
    </source>
</evidence>
<dbReference type="AlphaFoldDB" id="L7MHX2"/>
<dbReference type="PANTHER" id="PTHR43272:SF83">
    <property type="entry name" value="ACYL-COA SYNTHETASE LONG-CHAIN, ISOFORM J"/>
    <property type="match status" value="1"/>
</dbReference>
<dbReference type="GO" id="GO:0005886">
    <property type="term" value="C:plasma membrane"/>
    <property type="evidence" value="ECO:0007669"/>
    <property type="project" value="TreeGrafter"/>
</dbReference>
<dbReference type="Pfam" id="PF00501">
    <property type="entry name" value="AMP-binding"/>
    <property type="match status" value="1"/>
</dbReference>
<evidence type="ECO:0000256" key="1">
    <source>
        <dbReference type="ARBA" id="ARBA00006432"/>
    </source>
</evidence>
<keyword evidence="5" id="KW-0067">ATP-binding</keyword>
<dbReference type="GO" id="GO:0005783">
    <property type="term" value="C:endoplasmic reticulum"/>
    <property type="evidence" value="ECO:0007669"/>
    <property type="project" value="TreeGrafter"/>
</dbReference>
<dbReference type="EMBL" id="GACK01001233">
    <property type="protein sequence ID" value="JAA63801.1"/>
    <property type="molecule type" value="mRNA"/>
</dbReference>
<dbReference type="EC" id="6.2.1.3" evidence="6"/>
<sequence length="781" mass="86524">SLAKEKENKDQNYSVPRFNPCKSTICFNSPNKPSCQVLLFIHICASRRLPRRNSRKRTTKMTSTAPSAHPVAVKAFMALVKVVSVVYDVVTFPVYFVFQKPWVYWRRKNVCYAKPVVEGDPSSPYRRLENKSIPTMEGVKTLDELARTAIRLYSQKPAVGVRPVLGHNEEKQPSGKVFRKLVLGEYEWKTYQEFDEQIDLTARGLHAVGARTGQNLAILAETRVEWLLTAQACFRINVPLVTLYVTLTNDGIVSAINETEATHLVTSADLLPRVLSVVNKMPSLTHIVCMENADSKPLEQTTEGPQIVPFSSMAKRAESCELPSTPPTPDDVAMIMFTSGSTGTPKGVVFTHAGLVSDVHSFAVGCQKFGVSTCNDTYPAYLPLAHMFELIAELHLFAVGARIGFSSPLTLTDNATALARGCPGDVTLLRPTQIATVPLILDRLVKGISDAAASKGPMFKAFFDYAVEYKNFWIKRGFETPILNRLIFKKTSAILGGNVKAVACGSAPLSAQTRRYLEVCLCCPIAEGYGLTETGGAATIMEADEVRENSVGAPLPKCYLRLVNWEEGSYSVWDKPNPRGEILVGGPGLAKGYFKNEELTRESFCEESGIRWFYTGDIGEIFPDGTLKIIDRKKDLVKLQYGEYVSLGRVETVLKTCPLVDNMFAYGSSLHTYLVAFVTPNYKQLLRLGMKHGKQENATLKELCEDGDVAKAAVDSIQAFARASGLQKTEVPLKIKLCPEEWMPDSGLVTPTLKLRRKPLQIHYQRDIDEMYSPAKDTRLV</sequence>
<dbReference type="InterPro" id="IPR000873">
    <property type="entry name" value="AMP-dep_synth/lig_dom"/>
</dbReference>
<dbReference type="GO" id="GO:0005524">
    <property type="term" value="F:ATP binding"/>
    <property type="evidence" value="ECO:0007669"/>
    <property type="project" value="UniProtKB-KW"/>
</dbReference>
<comment type="similarity">
    <text evidence="1">Belongs to the ATP-dependent AMP-binding enzyme family.</text>
</comment>
<reference evidence="9" key="2">
    <citation type="journal article" date="2015" name="J. Proteomics">
        <title>Sexual differences in the sialomes of the zebra tick, Rhipicephalus pulchellus.</title>
        <authorList>
            <person name="Tan A.W."/>
            <person name="Francischetti I.M."/>
            <person name="Slovak M."/>
            <person name="Kini R.M."/>
            <person name="Ribeiro J.M."/>
        </authorList>
    </citation>
    <scope>NUCLEOTIDE SEQUENCE</scope>
    <source>
        <tissue evidence="9">Salivary gland</tissue>
    </source>
</reference>
<evidence type="ECO:0000256" key="3">
    <source>
        <dbReference type="ARBA" id="ARBA00022741"/>
    </source>
</evidence>
<organism evidence="9">
    <name type="scientific">Rhipicephalus pulchellus</name>
    <name type="common">Yellow backed tick</name>
    <name type="synonym">Dermacentor pulchellus</name>
    <dbReference type="NCBI Taxonomy" id="72859"/>
    <lineage>
        <taxon>Eukaryota</taxon>
        <taxon>Metazoa</taxon>
        <taxon>Ecdysozoa</taxon>
        <taxon>Arthropoda</taxon>
        <taxon>Chelicerata</taxon>
        <taxon>Arachnida</taxon>
        <taxon>Acari</taxon>
        <taxon>Parasitiformes</taxon>
        <taxon>Ixodida</taxon>
        <taxon>Ixodoidea</taxon>
        <taxon>Ixodidae</taxon>
        <taxon>Rhipicephalinae</taxon>
        <taxon>Rhipicephalus</taxon>
        <taxon>Rhipicephalus</taxon>
    </lineage>
</organism>
<name>L7MHX2_RHIPC</name>
<dbReference type="Gene3D" id="3.40.50.12780">
    <property type="entry name" value="N-terminal domain of ligase-like"/>
    <property type="match status" value="1"/>
</dbReference>
<keyword evidence="4" id="KW-0276">Fatty acid metabolism</keyword>
<proteinExistence type="evidence at transcript level"/>
<evidence type="ECO:0000313" key="9">
    <source>
        <dbReference type="EMBL" id="JAA63801.1"/>
    </source>
</evidence>
<dbReference type="GO" id="GO:0005811">
    <property type="term" value="C:lipid droplet"/>
    <property type="evidence" value="ECO:0007669"/>
    <property type="project" value="TreeGrafter"/>
</dbReference>
<feature type="domain" description="AMP-dependent synthetase/ligase" evidence="8">
    <location>
        <begin position="180"/>
        <end position="594"/>
    </location>
</feature>
<accession>L7MHX2</accession>
<dbReference type="InterPro" id="IPR042099">
    <property type="entry name" value="ANL_N_sf"/>
</dbReference>
<dbReference type="InterPro" id="IPR020845">
    <property type="entry name" value="AMP-binding_CS"/>
</dbReference>
<dbReference type="SUPFAM" id="SSF56801">
    <property type="entry name" value="Acetyl-CoA synthetase-like"/>
    <property type="match status" value="1"/>
</dbReference>
<dbReference type="PANTHER" id="PTHR43272">
    <property type="entry name" value="LONG-CHAIN-FATTY-ACID--COA LIGASE"/>
    <property type="match status" value="1"/>
</dbReference>
<evidence type="ECO:0000259" key="8">
    <source>
        <dbReference type="Pfam" id="PF00501"/>
    </source>
</evidence>
<comment type="catalytic activity">
    <reaction evidence="7">
        <text>a long-chain fatty acid + ATP + CoA = a long-chain fatty acyl-CoA + AMP + diphosphate</text>
        <dbReference type="Rhea" id="RHEA:15421"/>
        <dbReference type="ChEBI" id="CHEBI:30616"/>
        <dbReference type="ChEBI" id="CHEBI:33019"/>
        <dbReference type="ChEBI" id="CHEBI:57287"/>
        <dbReference type="ChEBI" id="CHEBI:57560"/>
        <dbReference type="ChEBI" id="CHEBI:83139"/>
        <dbReference type="ChEBI" id="CHEBI:456215"/>
        <dbReference type="EC" id="6.2.1.3"/>
    </reaction>
</comment>
<dbReference type="GO" id="GO:0090433">
    <property type="term" value="F:palmitoyl-CoA ligase activity"/>
    <property type="evidence" value="ECO:0007669"/>
    <property type="project" value="TreeGrafter"/>
</dbReference>
<keyword evidence="2" id="KW-0436">Ligase</keyword>
<feature type="non-terminal residue" evidence="9">
    <location>
        <position position="1"/>
    </location>
</feature>
<reference evidence="9" key="1">
    <citation type="submission" date="2012-11" db="EMBL/GenBank/DDBJ databases">
        <authorList>
            <person name="Lucero-Rivera Y.E."/>
            <person name="Tovar-Ramirez D."/>
        </authorList>
    </citation>
    <scope>NUCLEOTIDE SEQUENCE</scope>
    <source>
        <tissue evidence="9">Salivary gland</tissue>
    </source>
</reference>
<evidence type="ECO:0000256" key="2">
    <source>
        <dbReference type="ARBA" id="ARBA00022598"/>
    </source>
</evidence>
<dbReference type="PROSITE" id="PS00455">
    <property type="entry name" value="AMP_BINDING"/>
    <property type="match status" value="1"/>
</dbReference>
<evidence type="ECO:0000256" key="5">
    <source>
        <dbReference type="ARBA" id="ARBA00022840"/>
    </source>
</evidence>
<protein>
    <recommendedName>
        <fullName evidence="6">long-chain-fatty-acid--CoA ligase</fullName>
        <ecNumber evidence="6">6.2.1.3</ecNumber>
    </recommendedName>
</protein>
<keyword evidence="3" id="KW-0547">Nucleotide-binding</keyword>